<name>A0A9J5YYD7_SOLCO</name>
<keyword evidence="2" id="KW-1185">Reference proteome</keyword>
<dbReference type="EMBL" id="JACXVP010000005">
    <property type="protein sequence ID" value="KAG5604853.1"/>
    <property type="molecule type" value="Genomic_DNA"/>
</dbReference>
<dbReference type="Proteomes" id="UP000824120">
    <property type="component" value="Chromosome 5"/>
</dbReference>
<proteinExistence type="predicted"/>
<evidence type="ECO:0000313" key="2">
    <source>
        <dbReference type="Proteomes" id="UP000824120"/>
    </source>
</evidence>
<sequence length="45" mass="4769">MLPSLPPIACLPKPIAQSASLCLFFSQLGSHLQQSSIGLPVPHDK</sequence>
<organism evidence="1 2">
    <name type="scientific">Solanum commersonii</name>
    <name type="common">Commerson's wild potato</name>
    <name type="synonym">Commerson's nightshade</name>
    <dbReference type="NCBI Taxonomy" id="4109"/>
    <lineage>
        <taxon>Eukaryota</taxon>
        <taxon>Viridiplantae</taxon>
        <taxon>Streptophyta</taxon>
        <taxon>Embryophyta</taxon>
        <taxon>Tracheophyta</taxon>
        <taxon>Spermatophyta</taxon>
        <taxon>Magnoliopsida</taxon>
        <taxon>eudicotyledons</taxon>
        <taxon>Gunneridae</taxon>
        <taxon>Pentapetalae</taxon>
        <taxon>asterids</taxon>
        <taxon>lamiids</taxon>
        <taxon>Solanales</taxon>
        <taxon>Solanaceae</taxon>
        <taxon>Solanoideae</taxon>
        <taxon>Solaneae</taxon>
        <taxon>Solanum</taxon>
    </lineage>
</organism>
<reference evidence="1 2" key="1">
    <citation type="submission" date="2020-09" db="EMBL/GenBank/DDBJ databases">
        <title>De no assembly of potato wild relative species, Solanum commersonii.</title>
        <authorList>
            <person name="Cho K."/>
        </authorList>
    </citation>
    <scope>NUCLEOTIDE SEQUENCE [LARGE SCALE GENOMIC DNA]</scope>
    <source>
        <strain evidence="1">LZ3.2</strain>
        <tissue evidence="1">Leaf</tissue>
    </source>
</reference>
<gene>
    <name evidence="1" type="ORF">H5410_026345</name>
</gene>
<accession>A0A9J5YYD7</accession>
<dbReference type="AlphaFoldDB" id="A0A9J5YYD7"/>
<protein>
    <submittedName>
        <fullName evidence="1">Uncharacterized protein</fullName>
    </submittedName>
</protein>
<dbReference type="OrthoDB" id="1933403at2759"/>
<comment type="caution">
    <text evidence="1">The sequence shown here is derived from an EMBL/GenBank/DDBJ whole genome shotgun (WGS) entry which is preliminary data.</text>
</comment>
<evidence type="ECO:0000313" key="1">
    <source>
        <dbReference type="EMBL" id="KAG5604853.1"/>
    </source>
</evidence>